<accession>A0A4Y2JFA3</accession>
<evidence type="ECO:0000313" key="2">
    <source>
        <dbReference type="Proteomes" id="UP000499080"/>
    </source>
</evidence>
<keyword evidence="2" id="KW-1185">Reference proteome</keyword>
<name>A0A4Y2JFA3_ARAVE</name>
<organism evidence="1 2">
    <name type="scientific">Araneus ventricosus</name>
    <name type="common">Orbweaver spider</name>
    <name type="synonym">Epeira ventricosa</name>
    <dbReference type="NCBI Taxonomy" id="182803"/>
    <lineage>
        <taxon>Eukaryota</taxon>
        <taxon>Metazoa</taxon>
        <taxon>Ecdysozoa</taxon>
        <taxon>Arthropoda</taxon>
        <taxon>Chelicerata</taxon>
        <taxon>Arachnida</taxon>
        <taxon>Araneae</taxon>
        <taxon>Araneomorphae</taxon>
        <taxon>Entelegynae</taxon>
        <taxon>Araneoidea</taxon>
        <taxon>Araneidae</taxon>
        <taxon>Araneus</taxon>
    </lineage>
</organism>
<evidence type="ECO:0000313" key="1">
    <source>
        <dbReference type="EMBL" id="GBM88555.1"/>
    </source>
</evidence>
<dbReference type="Proteomes" id="UP000499080">
    <property type="component" value="Unassembled WGS sequence"/>
</dbReference>
<reference evidence="1 2" key="1">
    <citation type="journal article" date="2019" name="Sci. Rep.">
        <title>Orb-weaving spider Araneus ventricosus genome elucidates the spidroin gene catalogue.</title>
        <authorList>
            <person name="Kono N."/>
            <person name="Nakamura H."/>
            <person name="Ohtoshi R."/>
            <person name="Moran D.A.P."/>
            <person name="Shinohara A."/>
            <person name="Yoshida Y."/>
            <person name="Fujiwara M."/>
            <person name="Mori M."/>
            <person name="Tomita M."/>
            <person name="Arakawa K."/>
        </authorList>
    </citation>
    <scope>NUCLEOTIDE SEQUENCE [LARGE SCALE GENOMIC DNA]</scope>
</reference>
<gene>
    <name evidence="1" type="ORF">AVEN_86744_1</name>
</gene>
<dbReference type="AlphaFoldDB" id="A0A4Y2JFA3"/>
<sequence length="142" mass="16372">MSKLPYQTSGSIPDLHIRFNVHQAPINGRFAGFGFRTWILPISEPSGQTKNMIEIPYNTTFLQCNERHFLQIPKISNICWLNLILHTRESRVRDSIPLKIPAAERSASAFYVEISTGKYRIGCSPRHLISDFKIKRYVPNKQ</sequence>
<dbReference type="EMBL" id="BGPR01003473">
    <property type="protein sequence ID" value="GBM88555.1"/>
    <property type="molecule type" value="Genomic_DNA"/>
</dbReference>
<protein>
    <submittedName>
        <fullName evidence="1">Uncharacterized protein</fullName>
    </submittedName>
</protein>
<comment type="caution">
    <text evidence="1">The sequence shown here is derived from an EMBL/GenBank/DDBJ whole genome shotgun (WGS) entry which is preliminary data.</text>
</comment>
<proteinExistence type="predicted"/>